<evidence type="ECO:0000256" key="1">
    <source>
        <dbReference type="ARBA" id="ARBA00010815"/>
    </source>
</evidence>
<sequence>MEIYDSQLLQTSRTHSRGAVNVADSLWSQLTGILPSLTRGLVSRLAKDNVLRALSNITEGEIEVVTQEESFTFGAPSAVDEALSVKLVVKNDAFWTRIALFTDLGLAESYMCGDVDCEDISCLIRIIIANRQKLDHLNSFASSLLLIGRRLTAYKFLGDLATSPANISAHYDLGNALFEAFLSEDMNYSSAIFRDFGEDLGPVRAQPLESLESAQLRKMRLILRQLKIQPGDRVLEFGTGWGALAILAAETVDCTIDTITLSTEQAELSAQLVAEKGLSDRVRVHYMDFRECRDKPEWQGAFDKFFSIEMVDHVDKQFIPEFWSVVDWALKPRTGVGVVQVISMPEARIPVYDKSGLDFIQKWSTFATFKVFPGCYIPSLCYMIDTMTEGSEGRLTTDSVTNIGPHYARTLREWKRKFLANWKDIAKELMDRYNLDARGQEIFKRKWIYYFDYCEAGFRARSLGDHVITFTREANSQFGCDLNPDF</sequence>
<keyword evidence="3" id="KW-0808">Transferase</keyword>
<keyword evidence="4" id="KW-0949">S-adenosyl-L-methionine</keyword>
<dbReference type="InterPro" id="IPR029063">
    <property type="entry name" value="SAM-dependent_MTases_sf"/>
</dbReference>
<dbReference type="GeneID" id="36325676"/>
<evidence type="ECO:0008006" key="8">
    <source>
        <dbReference type="Google" id="ProtNLM"/>
    </source>
</evidence>
<dbReference type="InterPro" id="IPR050723">
    <property type="entry name" value="CFA/CMAS"/>
</dbReference>
<dbReference type="OrthoDB" id="8300214at2759"/>
<dbReference type="Gene3D" id="3.40.50.150">
    <property type="entry name" value="Vaccinia Virus protein VP39"/>
    <property type="match status" value="1"/>
</dbReference>
<organism evidence="6 7">
    <name type="scientific">Postia placenta MAD-698-R-SB12</name>
    <dbReference type="NCBI Taxonomy" id="670580"/>
    <lineage>
        <taxon>Eukaryota</taxon>
        <taxon>Fungi</taxon>
        <taxon>Dikarya</taxon>
        <taxon>Basidiomycota</taxon>
        <taxon>Agaricomycotina</taxon>
        <taxon>Agaricomycetes</taxon>
        <taxon>Polyporales</taxon>
        <taxon>Adustoporiaceae</taxon>
        <taxon>Rhodonia</taxon>
    </lineage>
</organism>
<dbReference type="GO" id="GO:0008610">
    <property type="term" value="P:lipid biosynthetic process"/>
    <property type="evidence" value="ECO:0007669"/>
    <property type="project" value="InterPro"/>
</dbReference>
<evidence type="ECO:0000313" key="7">
    <source>
        <dbReference type="Proteomes" id="UP000194127"/>
    </source>
</evidence>
<dbReference type="PIRSF" id="PIRSF003085">
    <property type="entry name" value="CMAS"/>
    <property type="match status" value="1"/>
</dbReference>
<dbReference type="EMBL" id="KZ110596">
    <property type="protein sequence ID" value="OSX62653.1"/>
    <property type="molecule type" value="Genomic_DNA"/>
</dbReference>
<name>A0A1X6N2H4_9APHY</name>
<keyword evidence="2" id="KW-0489">Methyltransferase</keyword>
<dbReference type="GO" id="GO:0008168">
    <property type="term" value="F:methyltransferase activity"/>
    <property type="evidence" value="ECO:0007669"/>
    <property type="project" value="UniProtKB-KW"/>
</dbReference>
<dbReference type="AlphaFoldDB" id="A0A1X6N2H4"/>
<protein>
    <recommendedName>
        <fullName evidence="8">Cyclopropane-fatty-acyl-phospholipid synthase</fullName>
    </recommendedName>
</protein>
<evidence type="ECO:0000313" key="6">
    <source>
        <dbReference type="EMBL" id="OSX62653.1"/>
    </source>
</evidence>
<reference evidence="6 7" key="1">
    <citation type="submission" date="2017-04" db="EMBL/GenBank/DDBJ databases">
        <title>Genome Sequence of the Model Brown-Rot Fungus Postia placenta SB12.</title>
        <authorList>
            <consortium name="DOE Joint Genome Institute"/>
            <person name="Gaskell J."/>
            <person name="Kersten P."/>
            <person name="Larrondo L.F."/>
            <person name="Canessa P."/>
            <person name="Martinez D."/>
            <person name="Hibbett D."/>
            <person name="Schmoll M."/>
            <person name="Kubicek C.P."/>
            <person name="Martinez A.T."/>
            <person name="Yadav J."/>
            <person name="Master E."/>
            <person name="Magnuson J.K."/>
            <person name="James T."/>
            <person name="Yaver D."/>
            <person name="Berka R."/>
            <person name="Labutti K."/>
            <person name="Lipzen A."/>
            <person name="Aerts A."/>
            <person name="Barry K."/>
            <person name="Henrissat B."/>
            <person name="Blanchette R."/>
            <person name="Grigoriev I."/>
            <person name="Cullen D."/>
        </authorList>
    </citation>
    <scope>NUCLEOTIDE SEQUENCE [LARGE SCALE GENOMIC DNA]</scope>
    <source>
        <strain evidence="6 7">MAD-698-R-SB12</strain>
    </source>
</reference>
<dbReference type="CDD" id="cd02440">
    <property type="entry name" value="AdoMet_MTases"/>
    <property type="match status" value="1"/>
</dbReference>
<evidence type="ECO:0000256" key="2">
    <source>
        <dbReference type="ARBA" id="ARBA00022603"/>
    </source>
</evidence>
<dbReference type="SUPFAM" id="SSF53335">
    <property type="entry name" value="S-adenosyl-L-methionine-dependent methyltransferases"/>
    <property type="match status" value="1"/>
</dbReference>
<dbReference type="InterPro" id="IPR003333">
    <property type="entry name" value="CMAS"/>
</dbReference>
<dbReference type="RefSeq" id="XP_024339447.1">
    <property type="nucleotide sequence ID" value="XM_024480726.1"/>
</dbReference>
<proteinExistence type="inferred from homology"/>
<accession>A0A1X6N2H4</accession>
<evidence type="ECO:0000256" key="3">
    <source>
        <dbReference type="ARBA" id="ARBA00022679"/>
    </source>
</evidence>
<evidence type="ECO:0000256" key="5">
    <source>
        <dbReference type="ARBA" id="ARBA00023098"/>
    </source>
</evidence>
<dbReference type="PANTHER" id="PTHR43667">
    <property type="entry name" value="CYCLOPROPANE-FATTY-ACYL-PHOSPHOLIPID SYNTHASE"/>
    <property type="match status" value="1"/>
</dbReference>
<dbReference type="STRING" id="670580.A0A1X6N2H4"/>
<dbReference type="PANTHER" id="PTHR43667:SF2">
    <property type="entry name" value="FATTY ACID C-METHYL TRANSFERASE"/>
    <property type="match status" value="1"/>
</dbReference>
<dbReference type="GO" id="GO:0032259">
    <property type="term" value="P:methylation"/>
    <property type="evidence" value="ECO:0007669"/>
    <property type="project" value="UniProtKB-KW"/>
</dbReference>
<comment type="similarity">
    <text evidence="1">Belongs to the CFA/CMAS family.</text>
</comment>
<evidence type="ECO:0000256" key="4">
    <source>
        <dbReference type="ARBA" id="ARBA00022691"/>
    </source>
</evidence>
<gene>
    <name evidence="6" type="ORF">POSPLADRAFT_1056030</name>
</gene>
<keyword evidence="7" id="KW-1185">Reference proteome</keyword>
<dbReference type="Proteomes" id="UP000194127">
    <property type="component" value="Unassembled WGS sequence"/>
</dbReference>
<keyword evidence="5" id="KW-0443">Lipid metabolism</keyword>
<dbReference type="Pfam" id="PF02353">
    <property type="entry name" value="CMAS"/>
    <property type="match status" value="1"/>
</dbReference>